<dbReference type="AlphaFoldDB" id="A0A6A6BE11"/>
<dbReference type="SUPFAM" id="SSF54897">
    <property type="entry name" value="Protease propeptides/inhibitors"/>
    <property type="match status" value="1"/>
</dbReference>
<dbReference type="PANTHER" id="PTHR14218:SF34">
    <property type="entry name" value="TRIPEPTIDYL-PEPTIDASE SED4"/>
    <property type="match status" value="1"/>
</dbReference>
<gene>
    <name evidence="18" type="ORF">K452DRAFT_17057</name>
</gene>
<dbReference type="InterPro" id="IPR015366">
    <property type="entry name" value="S53_propep"/>
</dbReference>
<dbReference type="InterPro" id="IPR036852">
    <property type="entry name" value="Peptidase_S8/S53_dom_sf"/>
</dbReference>
<feature type="domain" description="Peptidase S53" evidence="17">
    <location>
        <begin position="208"/>
        <end position="602"/>
    </location>
</feature>
<evidence type="ECO:0000313" key="18">
    <source>
        <dbReference type="EMBL" id="KAF2142316.1"/>
    </source>
</evidence>
<dbReference type="SMART" id="SM00944">
    <property type="entry name" value="Pro-kuma_activ"/>
    <property type="match status" value="1"/>
</dbReference>
<dbReference type="GeneID" id="54293284"/>
<dbReference type="GO" id="GO:0005576">
    <property type="term" value="C:extracellular region"/>
    <property type="evidence" value="ECO:0007669"/>
    <property type="project" value="UniProtKB-SubCell"/>
</dbReference>
<dbReference type="SUPFAM" id="SSF52743">
    <property type="entry name" value="Subtilisin-like"/>
    <property type="match status" value="1"/>
</dbReference>
<feature type="chain" id="PRO_5025620979" description="tripeptidyl-peptidase II" evidence="16">
    <location>
        <begin position="22"/>
        <end position="603"/>
    </location>
</feature>
<keyword evidence="11 15" id="KW-0106">Calcium</keyword>
<dbReference type="Gene3D" id="3.40.50.200">
    <property type="entry name" value="Peptidase S8/S53 domain"/>
    <property type="match status" value="1"/>
</dbReference>
<dbReference type="EMBL" id="ML995484">
    <property type="protein sequence ID" value="KAF2142316.1"/>
    <property type="molecule type" value="Genomic_DNA"/>
</dbReference>
<evidence type="ECO:0000256" key="7">
    <source>
        <dbReference type="ARBA" id="ARBA00022723"/>
    </source>
</evidence>
<keyword evidence="7 15" id="KW-0479">Metal-binding</keyword>
<keyword evidence="8 16" id="KW-0732">Signal</keyword>
<comment type="catalytic activity">
    <reaction evidence="1">
        <text>Release of an N-terminal tripeptide from a polypeptide.</text>
        <dbReference type="EC" id="3.4.14.10"/>
    </reaction>
</comment>
<dbReference type="InterPro" id="IPR050819">
    <property type="entry name" value="Tripeptidyl-peptidase_I"/>
</dbReference>
<evidence type="ECO:0000256" key="4">
    <source>
        <dbReference type="ARBA" id="ARBA00012462"/>
    </source>
</evidence>
<dbReference type="InterPro" id="IPR030400">
    <property type="entry name" value="Sedolisin_dom"/>
</dbReference>
<keyword evidence="12" id="KW-0843">Virulence</keyword>
<organism evidence="18 19">
    <name type="scientific">Aplosporella prunicola CBS 121167</name>
    <dbReference type="NCBI Taxonomy" id="1176127"/>
    <lineage>
        <taxon>Eukaryota</taxon>
        <taxon>Fungi</taxon>
        <taxon>Dikarya</taxon>
        <taxon>Ascomycota</taxon>
        <taxon>Pezizomycotina</taxon>
        <taxon>Dothideomycetes</taxon>
        <taxon>Dothideomycetes incertae sedis</taxon>
        <taxon>Botryosphaeriales</taxon>
        <taxon>Aplosporellaceae</taxon>
        <taxon>Aplosporella</taxon>
    </lineage>
</organism>
<evidence type="ECO:0000256" key="16">
    <source>
        <dbReference type="SAM" id="SignalP"/>
    </source>
</evidence>
<comment type="cofactor">
    <cofactor evidence="15">
        <name>Ca(2+)</name>
        <dbReference type="ChEBI" id="CHEBI:29108"/>
    </cofactor>
    <text evidence="15">Binds 1 Ca(2+) ion per subunit.</text>
</comment>
<dbReference type="InterPro" id="IPR015500">
    <property type="entry name" value="Peptidase_S8_subtilisin-rel"/>
</dbReference>
<dbReference type="OrthoDB" id="409122at2759"/>
<evidence type="ECO:0000256" key="14">
    <source>
        <dbReference type="ARBA" id="ARBA00023180"/>
    </source>
</evidence>
<evidence type="ECO:0000256" key="11">
    <source>
        <dbReference type="ARBA" id="ARBA00022837"/>
    </source>
</evidence>
<dbReference type="GO" id="GO:0046872">
    <property type="term" value="F:metal ion binding"/>
    <property type="evidence" value="ECO:0007669"/>
    <property type="project" value="UniProtKB-UniRule"/>
</dbReference>
<evidence type="ECO:0000259" key="17">
    <source>
        <dbReference type="PROSITE" id="PS51695"/>
    </source>
</evidence>
<protein>
    <recommendedName>
        <fullName evidence="4">tripeptidyl-peptidase II</fullName>
        <ecNumber evidence="4">3.4.14.10</ecNumber>
    </recommendedName>
</protein>
<keyword evidence="5" id="KW-0964">Secreted</keyword>
<keyword evidence="10 15" id="KW-0720">Serine protease</keyword>
<dbReference type="InterPro" id="IPR000209">
    <property type="entry name" value="Peptidase_S8/S53_dom"/>
</dbReference>
<dbReference type="Pfam" id="PF00082">
    <property type="entry name" value="Peptidase_S8"/>
    <property type="match status" value="1"/>
</dbReference>
<dbReference type="Proteomes" id="UP000799438">
    <property type="component" value="Unassembled WGS sequence"/>
</dbReference>
<dbReference type="GO" id="GO:0008240">
    <property type="term" value="F:tripeptidyl-peptidase activity"/>
    <property type="evidence" value="ECO:0007669"/>
    <property type="project" value="UniProtKB-EC"/>
</dbReference>
<keyword evidence="6 15" id="KW-0645">Protease</keyword>
<dbReference type="InterPro" id="IPR023828">
    <property type="entry name" value="Peptidase_S8_Ser-AS"/>
</dbReference>
<comment type="subcellular location">
    <subcellularLocation>
        <location evidence="3">Secreted</location>
        <location evidence="3">Extracellular space</location>
    </subcellularLocation>
</comment>
<dbReference type="RefSeq" id="XP_033398028.1">
    <property type="nucleotide sequence ID" value="XM_033535788.1"/>
</dbReference>
<name>A0A6A6BE11_9PEZI</name>
<evidence type="ECO:0000256" key="1">
    <source>
        <dbReference type="ARBA" id="ARBA00001910"/>
    </source>
</evidence>
<dbReference type="PROSITE" id="PS51695">
    <property type="entry name" value="SEDOLISIN"/>
    <property type="match status" value="1"/>
</dbReference>
<evidence type="ECO:0000256" key="12">
    <source>
        <dbReference type="ARBA" id="ARBA00023026"/>
    </source>
</evidence>
<feature type="active site" description="Charge relay system" evidence="15">
    <location>
        <position position="282"/>
    </location>
</feature>
<dbReference type="FunFam" id="3.40.50.200:FF:000015">
    <property type="entry name" value="Tripeptidyl peptidase A"/>
    <property type="match status" value="1"/>
</dbReference>
<reference evidence="18" key="1">
    <citation type="journal article" date="2020" name="Stud. Mycol.">
        <title>101 Dothideomycetes genomes: a test case for predicting lifestyles and emergence of pathogens.</title>
        <authorList>
            <person name="Haridas S."/>
            <person name="Albert R."/>
            <person name="Binder M."/>
            <person name="Bloem J."/>
            <person name="Labutti K."/>
            <person name="Salamov A."/>
            <person name="Andreopoulos B."/>
            <person name="Baker S."/>
            <person name="Barry K."/>
            <person name="Bills G."/>
            <person name="Bluhm B."/>
            <person name="Cannon C."/>
            <person name="Castanera R."/>
            <person name="Culley D."/>
            <person name="Daum C."/>
            <person name="Ezra D."/>
            <person name="Gonzalez J."/>
            <person name="Henrissat B."/>
            <person name="Kuo A."/>
            <person name="Liang C."/>
            <person name="Lipzen A."/>
            <person name="Lutzoni F."/>
            <person name="Magnuson J."/>
            <person name="Mondo S."/>
            <person name="Nolan M."/>
            <person name="Ohm R."/>
            <person name="Pangilinan J."/>
            <person name="Park H.-J."/>
            <person name="Ramirez L."/>
            <person name="Alfaro M."/>
            <person name="Sun H."/>
            <person name="Tritt A."/>
            <person name="Yoshinaga Y."/>
            <person name="Zwiers L.-H."/>
            <person name="Turgeon B."/>
            <person name="Goodwin S."/>
            <person name="Spatafora J."/>
            <person name="Crous P."/>
            <person name="Grigoriev I."/>
        </authorList>
    </citation>
    <scope>NUCLEOTIDE SEQUENCE</scope>
    <source>
        <strain evidence="18">CBS 121167</strain>
    </source>
</reference>
<proteinExistence type="predicted"/>
<dbReference type="PRINTS" id="PR00723">
    <property type="entry name" value="SUBTILISIN"/>
</dbReference>
<dbReference type="CDD" id="cd11377">
    <property type="entry name" value="Pro-peptidase_S53"/>
    <property type="match status" value="1"/>
</dbReference>
<dbReference type="CDD" id="cd04056">
    <property type="entry name" value="Peptidases_S53"/>
    <property type="match status" value="1"/>
</dbReference>
<evidence type="ECO:0000256" key="6">
    <source>
        <dbReference type="ARBA" id="ARBA00022670"/>
    </source>
</evidence>
<evidence type="ECO:0000256" key="5">
    <source>
        <dbReference type="ARBA" id="ARBA00022525"/>
    </source>
</evidence>
<comment type="function">
    <text evidence="2">Secreted tripeptidyl-peptidase which degrades proteins at acidic pHs and is involved in virulence.</text>
</comment>
<feature type="binding site" evidence="15">
    <location>
        <position position="580"/>
    </location>
    <ligand>
        <name>Ca(2+)</name>
        <dbReference type="ChEBI" id="CHEBI:29108"/>
    </ligand>
</feature>
<feature type="active site" description="Charge relay system" evidence="15">
    <location>
        <position position="286"/>
    </location>
</feature>
<evidence type="ECO:0000256" key="2">
    <source>
        <dbReference type="ARBA" id="ARBA00002451"/>
    </source>
</evidence>
<evidence type="ECO:0000313" key="19">
    <source>
        <dbReference type="Proteomes" id="UP000799438"/>
    </source>
</evidence>
<dbReference type="EC" id="3.4.14.10" evidence="4"/>
<evidence type="ECO:0000256" key="13">
    <source>
        <dbReference type="ARBA" id="ARBA00023145"/>
    </source>
</evidence>
<accession>A0A6A6BE11</accession>
<dbReference type="GO" id="GO:0004252">
    <property type="term" value="F:serine-type endopeptidase activity"/>
    <property type="evidence" value="ECO:0007669"/>
    <property type="project" value="UniProtKB-UniRule"/>
</dbReference>
<sequence length="603" mass="65168">MVRKSLVFAAVAAWQSQTALAGVLDLISNLPTGWLEASLPEVTHRMTLQIGLKQQNQDKLISRLYEVSTPGHPNYGKHLDRDEVNTMVQPTEESDKAVRDWLESEGVTDIHSDGHWVTFSTHVGVMNKLLDTTFKFYDFGGTRKLRTTKYSVPDEVHDHIDLIWPTTFFGQTRGHGSINGHGTAKGLDKIPNLEQMAGNATLDVVCATATPECLKMLYNIGNYTADASSGSRIGFGNFLNESASYRDLELFQDAFKIPGQNFSVELINGGVNDQEPGENHGEANMDVQTINGVSHPLPITAYITGGNPPFIPNLDEPEDNGNEPYMPFYQHLLNKTNAELPQVITNSYGDDEQTVPAPYARRVCNMIAQLGLRGITVLESSGDTGIGGPCQSNDGKKTLEFTPTFPGTCPYITAVGGTTGVSPEKAWSGSTGGFSAYFPRPAYQDEAVTTYLDKHVSAETRAYYKPYFNASGRAFPDVAATSLTPDYVIVNNEKIELTGGTSAAAPVFAGIVALLNDARLRANKAPLGFLNPWLYAEGYKFMTDVTAGASEGCNGVNGQTGEEYEDSGIIPGAAWNATEGWDPVTGFGTPDFAKLLEAVGGLS</sequence>
<feature type="signal peptide" evidence="16">
    <location>
        <begin position="1"/>
        <end position="21"/>
    </location>
</feature>
<feature type="binding site" evidence="15">
    <location>
        <position position="544"/>
    </location>
    <ligand>
        <name>Ca(2+)</name>
        <dbReference type="ChEBI" id="CHEBI:29108"/>
    </ligand>
</feature>
<keyword evidence="9 15" id="KW-0378">Hydrolase</keyword>
<dbReference type="PANTHER" id="PTHR14218">
    <property type="entry name" value="PROTEASE S8 TRIPEPTIDYL PEPTIDASE I CLN2"/>
    <property type="match status" value="1"/>
</dbReference>
<evidence type="ECO:0000256" key="8">
    <source>
        <dbReference type="ARBA" id="ARBA00022729"/>
    </source>
</evidence>
<dbReference type="PROSITE" id="PS00138">
    <property type="entry name" value="SUBTILASE_SER"/>
    <property type="match status" value="1"/>
</dbReference>
<evidence type="ECO:0000256" key="10">
    <source>
        <dbReference type="ARBA" id="ARBA00022825"/>
    </source>
</evidence>
<evidence type="ECO:0000256" key="3">
    <source>
        <dbReference type="ARBA" id="ARBA00004239"/>
    </source>
</evidence>
<evidence type="ECO:0000256" key="9">
    <source>
        <dbReference type="ARBA" id="ARBA00022801"/>
    </source>
</evidence>
<keyword evidence="14" id="KW-0325">Glycoprotein</keyword>
<feature type="binding site" evidence="15">
    <location>
        <position position="582"/>
    </location>
    <ligand>
        <name>Ca(2+)</name>
        <dbReference type="ChEBI" id="CHEBI:29108"/>
    </ligand>
</feature>
<feature type="active site" description="Charge relay system" evidence="15">
    <location>
        <position position="502"/>
    </location>
</feature>
<evidence type="ECO:0000256" key="15">
    <source>
        <dbReference type="PROSITE-ProRule" id="PRU01032"/>
    </source>
</evidence>
<keyword evidence="13" id="KW-0865">Zymogen</keyword>
<feature type="binding site" evidence="15">
    <location>
        <position position="545"/>
    </location>
    <ligand>
        <name>Ca(2+)</name>
        <dbReference type="ChEBI" id="CHEBI:29108"/>
    </ligand>
</feature>
<dbReference type="GO" id="GO:0006508">
    <property type="term" value="P:proteolysis"/>
    <property type="evidence" value="ECO:0007669"/>
    <property type="project" value="UniProtKB-KW"/>
</dbReference>
<dbReference type="Pfam" id="PF09286">
    <property type="entry name" value="Pro-kuma_activ"/>
    <property type="match status" value="1"/>
</dbReference>
<keyword evidence="19" id="KW-1185">Reference proteome</keyword>